<evidence type="ECO:0000313" key="8">
    <source>
        <dbReference type="Proteomes" id="UP000233435"/>
    </source>
</evidence>
<evidence type="ECO:0000256" key="1">
    <source>
        <dbReference type="ARBA" id="ARBA00004651"/>
    </source>
</evidence>
<comment type="subcellular location">
    <subcellularLocation>
        <location evidence="1">Cell membrane</location>
        <topology evidence="1">Multi-pass membrane protein</topology>
    </subcellularLocation>
</comment>
<dbReference type="EMBL" id="PJEO01000049">
    <property type="protein sequence ID" value="PKQ44564.1"/>
    <property type="molecule type" value="Genomic_DNA"/>
</dbReference>
<comment type="caution">
    <text evidence="7">The sequence shown here is derived from an EMBL/GenBank/DDBJ whole genome shotgun (WGS) entry which is preliminary data.</text>
</comment>
<accession>A0A2N3HI35</accession>
<dbReference type="AlphaFoldDB" id="A0A2N3HI35"/>
<dbReference type="Gene3D" id="1.20.1560.10">
    <property type="entry name" value="ABC transporter type 1, transmembrane domain"/>
    <property type="match status" value="1"/>
</dbReference>
<evidence type="ECO:0000259" key="6">
    <source>
        <dbReference type="PROSITE" id="PS50929"/>
    </source>
</evidence>
<protein>
    <recommendedName>
        <fullName evidence="6">ABC transmembrane type-1 domain-containing protein</fullName>
    </recommendedName>
</protein>
<keyword evidence="2 5" id="KW-0812">Transmembrane</keyword>
<reference evidence="7 8" key="1">
    <citation type="submission" date="2017-12" db="EMBL/GenBank/DDBJ databases">
        <title>Confluentibacter flavum sp. nov., isolated from the saline lake.</title>
        <authorList>
            <person name="Yu L."/>
        </authorList>
    </citation>
    <scope>NUCLEOTIDE SEQUENCE [LARGE SCALE GENOMIC DNA]</scope>
    <source>
        <strain evidence="7 8">3B</strain>
    </source>
</reference>
<dbReference type="GO" id="GO:0005886">
    <property type="term" value="C:plasma membrane"/>
    <property type="evidence" value="ECO:0007669"/>
    <property type="project" value="UniProtKB-SubCell"/>
</dbReference>
<evidence type="ECO:0000256" key="4">
    <source>
        <dbReference type="ARBA" id="ARBA00023136"/>
    </source>
</evidence>
<organism evidence="7 8">
    <name type="scientific">Confluentibacter flavum</name>
    <dbReference type="NCBI Taxonomy" id="1909700"/>
    <lineage>
        <taxon>Bacteria</taxon>
        <taxon>Pseudomonadati</taxon>
        <taxon>Bacteroidota</taxon>
        <taxon>Flavobacteriia</taxon>
        <taxon>Flavobacteriales</taxon>
        <taxon>Flavobacteriaceae</taxon>
        <taxon>Confluentibacter</taxon>
    </lineage>
</organism>
<sequence length="117" mass="13574">MNSLKIVFRLLKYMRPYWWRLMVLVVLSLLGVIFMLSKPLPIKVIIDNVLLKKDLPQFVSIFMENFGMSQEVDQLLFYSLVFMAIVVIGGVILNYISFLLVSQIGLKLIYDLSLDLL</sequence>
<evidence type="ECO:0000256" key="3">
    <source>
        <dbReference type="ARBA" id="ARBA00022989"/>
    </source>
</evidence>
<evidence type="ECO:0000313" key="7">
    <source>
        <dbReference type="EMBL" id="PKQ44564.1"/>
    </source>
</evidence>
<keyword evidence="3 5" id="KW-1133">Transmembrane helix</keyword>
<evidence type="ECO:0000256" key="5">
    <source>
        <dbReference type="SAM" id="Phobius"/>
    </source>
</evidence>
<feature type="transmembrane region" description="Helical" evidence="5">
    <location>
        <begin position="21"/>
        <end position="40"/>
    </location>
</feature>
<gene>
    <name evidence="7" type="ORF">CSW08_13010</name>
</gene>
<keyword evidence="4 5" id="KW-0472">Membrane</keyword>
<dbReference type="InterPro" id="IPR036640">
    <property type="entry name" value="ABC1_TM_sf"/>
</dbReference>
<dbReference type="RefSeq" id="WP_106660307.1">
    <property type="nucleotide sequence ID" value="NZ_PJEO01000049.1"/>
</dbReference>
<feature type="domain" description="ABC transmembrane type-1" evidence="6">
    <location>
        <begin position="23"/>
        <end position="117"/>
    </location>
</feature>
<proteinExistence type="predicted"/>
<evidence type="ECO:0000256" key="2">
    <source>
        <dbReference type="ARBA" id="ARBA00022692"/>
    </source>
</evidence>
<name>A0A2N3HI35_9FLAO</name>
<keyword evidence="8" id="KW-1185">Reference proteome</keyword>
<feature type="transmembrane region" description="Helical" evidence="5">
    <location>
        <begin position="75"/>
        <end position="101"/>
    </location>
</feature>
<dbReference type="GO" id="GO:0005524">
    <property type="term" value="F:ATP binding"/>
    <property type="evidence" value="ECO:0007669"/>
    <property type="project" value="InterPro"/>
</dbReference>
<dbReference type="GO" id="GO:0140359">
    <property type="term" value="F:ABC-type transporter activity"/>
    <property type="evidence" value="ECO:0007669"/>
    <property type="project" value="InterPro"/>
</dbReference>
<dbReference type="InterPro" id="IPR011527">
    <property type="entry name" value="ABC1_TM_dom"/>
</dbReference>
<dbReference type="SUPFAM" id="SSF90123">
    <property type="entry name" value="ABC transporter transmembrane region"/>
    <property type="match status" value="1"/>
</dbReference>
<dbReference type="Proteomes" id="UP000233435">
    <property type="component" value="Unassembled WGS sequence"/>
</dbReference>
<dbReference type="PROSITE" id="PS50929">
    <property type="entry name" value="ABC_TM1F"/>
    <property type="match status" value="1"/>
</dbReference>